<gene>
    <name evidence="2" type="ORF">DFR58_13320</name>
</gene>
<sequence>MQIKISVIMLTYNRESLVASAIKSILSQTFRDFEFIIVDNGSTDKSGVIAEEFAKQDSRIKVVHIQKSNIGTGRNTGLDVAEGEYITFIDDDDIAEPDMLEFLYRLAEDNSADISICGSSKEVGGKILPNYVFDDYMVMTASQAVVEMLKRKKYNVAMPTKLLRKSMFNKIRFFSIGNYDDITVGYRFLANASKVVAYGLPKYCFCRHLGNNSSFTTNDNLLNPVQLDEYFEAFRERTEYLSEVLPDIGDYARYSEWSYMISMCNKISKNNLISCQRQLEFVRKELEGHYEEFYNCPYIEEFEREFMRKYIRKPQYV</sequence>
<dbReference type="InterPro" id="IPR001173">
    <property type="entry name" value="Glyco_trans_2-like"/>
</dbReference>
<feature type="domain" description="Glycosyltransferase 2-like" evidence="1">
    <location>
        <begin position="6"/>
        <end position="121"/>
    </location>
</feature>
<evidence type="ECO:0000313" key="2">
    <source>
        <dbReference type="EMBL" id="RCX09881.1"/>
    </source>
</evidence>
<organism evidence="2 3">
    <name type="scientific">Anaerobacterium chartisolvens</name>
    <dbReference type="NCBI Taxonomy" id="1297424"/>
    <lineage>
        <taxon>Bacteria</taxon>
        <taxon>Bacillati</taxon>
        <taxon>Bacillota</taxon>
        <taxon>Clostridia</taxon>
        <taxon>Eubacteriales</taxon>
        <taxon>Oscillospiraceae</taxon>
        <taxon>Anaerobacterium</taxon>
    </lineage>
</organism>
<evidence type="ECO:0000259" key="1">
    <source>
        <dbReference type="Pfam" id="PF00535"/>
    </source>
</evidence>
<dbReference type="GO" id="GO:0016740">
    <property type="term" value="F:transferase activity"/>
    <property type="evidence" value="ECO:0007669"/>
    <property type="project" value="UniProtKB-KW"/>
</dbReference>
<accession>A0A369AL30</accession>
<dbReference type="PANTHER" id="PTHR43685">
    <property type="entry name" value="GLYCOSYLTRANSFERASE"/>
    <property type="match status" value="1"/>
</dbReference>
<dbReference type="CDD" id="cd00761">
    <property type="entry name" value="Glyco_tranf_GTA_type"/>
    <property type="match status" value="1"/>
</dbReference>
<dbReference type="Pfam" id="PF00535">
    <property type="entry name" value="Glycos_transf_2"/>
    <property type="match status" value="1"/>
</dbReference>
<dbReference type="Gene3D" id="3.90.550.10">
    <property type="entry name" value="Spore Coat Polysaccharide Biosynthesis Protein SpsA, Chain A"/>
    <property type="match status" value="1"/>
</dbReference>
<dbReference type="Proteomes" id="UP000253034">
    <property type="component" value="Unassembled WGS sequence"/>
</dbReference>
<dbReference type="PANTHER" id="PTHR43685:SF2">
    <property type="entry name" value="GLYCOSYLTRANSFERASE 2-LIKE DOMAIN-CONTAINING PROTEIN"/>
    <property type="match status" value="1"/>
</dbReference>
<keyword evidence="2" id="KW-0808">Transferase</keyword>
<dbReference type="SUPFAM" id="SSF53448">
    <property type="entry name" value="Nucleotide-diphospho-sugar transferases"/>
    <property type="match status" value="1"/>
</dbReference>
<dbReference type="InterPro" id="IPR050834">
    <property type="entry name" value="Glycosyltransf_2"/>
</dbReference>
<dbReference type="RefSeq" id="WP_242987733.1">
    <property type="nucleotide sequence ID" value="NZ_QPJT01000033.1"/>
</dbReference>
<dbReference type="EMBL" id="QPJT01000033">
    <property type="protein sequence ID" value="RCX09881.1"/>
    <property type="molecule type" value="Genomic_DNA"/>
</dbReference>
<comment type="caution">
    <text evidence="2">The sequence shown here is derived from an EMBL/GenBank/DDBJ whole genome shotgun (WGS) entry which is preliminary data.</text>
</comment>
<proteinExistence type="predicted"/>
<reference evidence="2 3" key="1">
    <citation type="submission" date="2018-07" db="EMBL/GenBank/DDBJ databases">
        <title>Genomic Encyclopedia of Type Strains, Phase IV (KMG-IV): sequencing the most valuable type-strain genomes for metagenomic binning, comparative biology and taxonomic classification.</title>
        <authorList>
            <person name="Goeker M."/>
        </authorList>
    </citation>
    <scope>NUCLEOTIDE SEQUENCE [LARGE SCALE GENOMIC DNA]</scope>
    <source>
        <strain evidence="2 3">DSM 27016</strain>
    </source>
</reference>
<dbReference type="InterPro" id="IPR029044">
    <property type="entry name" value="Nucleotide-diphossugar_trans"/>
</dbReference>
<dbReference type="AlphaFoldDB" id="A0A369AL30"/>
<name>A0A369AL30_9FIRM</name>
<protein>
    <submittedName>
        <fullName evidence="2">Glycosyltransferase involved in cell wall biosynthesis</fullName>
    </submittedName>
</protein>
<evidence type="ECO:0000313" key="3">
    <source>
        <dbReference type="Proteomes" id="UP000253034"/>
    </source>
</evidence>
<keyword evidence="3" id="KW-1185">Reference proteome</keyword>